<evidence type="ECO:0000259" key="6">
    <source>
        <dbReference type="SMART" id="SM00438"/>
    </source>
</evidence>
<keyword evidence="5" id="KW-0862">Zinc</keyword>
<feature type="domain" description="NF-X1-type" evidence="6">
    <location>
        <begin position="181"/>
        <end position="199"/>
    </location>
</feature>
<organism evidence="7 8">
    <name type="scientific">Romanomermis culicivorax</name>
    <name type="common">Nematode worm</name>
    <dbReference type="NCBI Taxonomy" id="13658"/>
    <lineage>
        <taxon>Eukaryota</taxon>
        <taxon>Metazoa</taxon>
        <taxon>Ecdysozoa</taxon>
        <taxon>Nematoda</taxon>
        <taxon>Enoplea</taxon>
        <taxon>Dorylaimia</taxon>
        <taxon>Mermithida</taxon>
        <taxon>Mermithoidea</taxon>
        <taxon>Mermithidae</taxon>
        <taxon>Romanomermis</taxon>
    </lineage>
</organism>
<dbReference type="GO" id="GO:0000981">
    <property type="term" value="F:DNA-binding transcription factor activity, RNA polymerase II-specific"/>
    <property type="evidence" value="ECO:0007669"/>
    <property type="project" value="TreeGrafter"/>
</dbReference>
<dbReference type="CDD" id="cd06008">
    <property type="entry name" value="NF-X1-zinc-finger"/>
    <property type="match status" value="5"/>
</dbReference>
<feature type="domain" description="NF-X1-type" evidence="6">
    <location>
        <begin position="288"/>
        <end position="307"/>
    </location>
</feature>
<keyword evidence="3" id="KW-0677">Repeat</keyword>
<feature type="domain" description="NF-X1-type" evidence="6">
    <location>
        <begin position="234"/>
        <end position="253"/>
    </location>
</feature>
<keyword evidence="7" id="KW-1185">Reference proteome</keyword>
<dbReference type="WBParaSite" id="nRc.2.0.1.t26180-RA">
    <property type="protein sequence ID" value="nRc.2.0.1.t26180-RA"/>
    <property type="gene ID" value="nRc.2.0.1.g26180"/>
</dbReference>
<dbReference type="InterPro" id="IPR000967">
    <property type="entry name" value="Znf_NFX1"/>
</dbReference>
<feature type="domain" description="NF-X1-type" evidence="6">
    <location>
        <begin position="484"/>
        <end position="504"/>
    </location>
</feature>
<evidence type="ECO:0000256" key="4">
    <source>
        <dbReference type="ARBA" id="ARBA00022771"/>
    </source>
</evidence>
<protein>
    <submittedName>
        <fullName evidence="8">NF-X1-type domain-containing protein</fullName>
    </submittedName>
</protein>
<dbReference type="GO" id="GO:0005634">
    <property type="term" value="C:nucleus"/>
    <property type="evidence" value="ECO:0007669"/>
    <property type="project" value="InterPro"/>
</dbReference>
<evidence type="ECO:0000256" key="5">
    <source>
        <dbReference type="ARBA" id="ARBA00022833"/>
    </source>
</evidence>
<feature type="domain" description="NF-X1-type" evidence="6">
    <location>
        <begin position="396"/>
        <end position="423"/>
    </location>
</feature>
<evidence type="ECO:0000313" key="7">
    <source>
        <dbReference type="Proteomes" id="UP000887565"/>
    </source>
</evidence>
<evidence type="ECO:0000256" key="2">
    <source>
        <dbReference type="ARBA" id="ARBA00022723"/>
    </source>
</evidence>
<dbReference type="Proteomes" id="UP000887565">
    <property type="component" value="Unplaced"/>
</dbReference>
<accession>A0A915JJ56</accession>
<evidence type="ECO:0000313" key="8">
    <source>
        <dbReference type="WBParaSite" id="nRc.2.0.1.t26180-RA"/>
    </source>
</evidence>
<keyword evidence="4" id="KW-0863">Zinc-finger</keyword>
<feature type="domain" description="NF-X1-type" evidence="6">
    <location>
        <begin position="594"/>
        <end position="616"/>
    </location>
</feature>
<dbReference type="OMA" id="CKRIKKX"/>
<feature type="domain" description="NF-X1-type" evidence="6">
    <location>
        <begin position="427"/>
        <end position="446"/>
    </location>
</feature>
<evidence type="ECO:0000256" key="1">
    <source>
        <dbReference type="ARBA" id="ARBA00007269"/>
    </source>
</evidence>
<dbReference type="GO" id="GO:0008270">
    <property type="term" value="F:zinc ion binding"/>
    <property type="evidence" value="ECO:0007669"/>
    <property type="project" value="UniProtKB-KW"/>
</dbReference>
<dbReference type="SMART" id="SM00438">
    <property type="entry name" value="ZnF_NFX"/>
    <property type="match status" value="9"/>
</dbReference>
<sequence>MLNLSDEEEDYLDDEKHTQIDKLISSYQSAVSYEDQSKRKSSNFDLYSNGNSSSDVIDKLRDQFIQQCFCCLICIEHVLKDQAIWSCQSCRSSYHLQCIQRWANENVAKFSLQDQNWEHPSNENSKLSGFKWHCPKCRFEYGFREIPKDYRCFCGKVQNPKLDPWLLPHSCGAVCKRSFACNHQCLMLCHPGQCPPCPKIVESTCFCGKSSPKTNRCYLSAWSCNKPCGKVLGCGLHRCASKCHEGPCNACTETFERKCSCGKKISVRPCVEQTAWSCVTPCGKKLPCGKHTCSAICHAKNCPPCAESNAARSCPCGKMKYDTEVDCLDDLKCCGDTCGKIMDCGIHRCVERCHKGPCGSCSQTRVKRCRCGAKEKEFTCGKEYLCEMKCKEKRDCGKHLCNRKCCPGGPEFRPSPCELICQKSLQCGNHKCAQPCHSGPCYPCTLTQEVKCRCGKTTIKVPCGEERRVKPPKCKQLCDAKPVCKHDRRTPHKCHFGDCPPCKQTCNLKMKCGHQCPVLCHKGLLIDVNKSALKKSSTPWDKPQPKFELVDEPCPPCEFPRPVGCFGGHVIENVPCYRAAAFDCGRPCGLILKCGNHKCSLPCHAAKDQACENCDEKCSLPRFGG</sequence>
<dbReference type="Pfam" id="PF01422">
    <property type="entry name" value="zf-NF-X1"/>
    <property type="match status" value="9"/>
</dbReference>
<dbReference type="GO" id="GO:0000977">
    <property type="term" value="F:RNA polymerase II transcription regulatory region sequence-specific DNA binding"/>
    <property type="evidence" value="ECO:0007669"/>
    <property type="project" value="TreeGrafter"/>
</dbReference>
<dbReference type="AlphaFoldDB" id="A0A915JJ56"/>
<dbReference type="PANTHER" id="PTHR12360">
    <property type="entry name" value="NUCLEAR TRANSCRIPTION FACTOR, X-BOX BINDING 1 NFX1"/>
    <property type="match status" value="1"/>
</dbReference>
<comment type="similarity">
    <text evidence="1">Belongs to the NFX1 family.</text>
</comment>
<feature type="domain" description="NF-X1-type" evidence="6">
    <location>
        <begin position="344"/>
        <end position="363"/>
    </location>
</feature>
<keyword evidence="2" id="KW-0479">Metal-binding</keyword>
<dbReference type="PANTHER" id="PTHR12360:SF1">
    <property type="entry name" value="NF-X1-TYPE ZINC FINGER PROTEIN NFXL1"/>
    <property type="match status" value="1"/>
</dbReference>
<proteinExistence type="inferred from homology"/>
<dbReference type="InterPro" id="IPR034078">
    <property type="entry name" value="NFX1_fam"/>
</dbReference>
<name>A0A915JJ56_ROMCU</name>
<reference evidence="8" key="1">
    <citation type="submission" date="2022-11" db="UniProtKB">
        <authorList>
            <consortium name="WormBaseParasite"/>
        </authorList>
    </citation>
    <scope>IDENTIFICATION</scope>
</reference>
<feature type="domain" description="NF-X1-type" evidence="6">
    <location>
        <begin position="512"/>
        <end position="559"/>
    </location>
</feature>
<evidence type="ECO:0000256" key="3">
    <source>
        <dbReference type="ARBA" id="ARBA00022737"/>
    </source>
</evidence>